<dbReference type="Gene3D" id="2.40.10.10">
    <property type="entry name" value="Trypsin-like serine proteases"/>
    <property type="match status" value="1"/>
</dbReference>
<dbReference type="EMBL" id="CP027860">
    <property type="protein sequence ID" value="AVQ00096.1"/>
    <property type="molecule type" value="Genomic_DNA"/>
</dbReference>
<dbReference type="GO" id="GO:0070009">
    <property type="term" value="F:serine-type aminopeptidase activity"/>
    <property type="evidence" value="ECO:0007669"/>
    <property type="project" value="UniProtKB-UniRule"/>
</dbReference>
<dbReference type="GO" id="GO:0006508">
    <property type="term" value="P:proteolysis"/>
    <property type="evidence" value="ECO:0007669"/>
    <property type="project" value="UniProtKB-KW"/>
</dbReference>
<gene>
    <name evidence="7" type="ORF">C7S18_12715</name>
</gene>
<evidence type="ECO:0000256" key="5">
    <source>
        <dbReference type="ARBA" id="ARBA00022801"/>
    </source>
</evidence>
<dbReference type="AlphaFoldDB" id="A0A2P1PZ38"/>
<dbReference type="OrthoDB" id="9805367at2"/>
<evidence type="ECO:0000256" key="3">
    <source>
        <dbReference type="ARBA" id="ARBA00022670"/>
    </source>
</evidence>
<dbReference type="KEGG" id="xba:C7S18_12715"/>
<comment type="function">
    <text evidence="6">Catalyzes the removal of dipeptides from the N-terminus of oligopeptides.</text>
</comment>
<keyword evidence="4 6" id="KW-0732">Signal</keyword>
<dbReference type="Pfam" id="PF10459">
    <property type="entry name" value="Peptidase_S46"/>
    <property type="match status" value="1"/>
</dbReference>
<feature type="signal peptide" evidence="6">
    <location>
        <begin position="1"/>
        <end position="19"/>
    </location>
</feature>
<keyword evidence="8" id="KW-1185">Reference proteome</keyword>
<dbReference type="GO" id="GO:0043171">
    <property type="term" value="P:peptide catabolic process"/>
    <property type="evidence" value="ECO:0007669"/>
    <property type="project" value="UniProtKB-UniRule"/>
</dbReference>
<dbReference type="SUPFAM" id="SSF50494">
    <property type="entry name" value="Trypsin-like serine proteases"/>
    <property type="match status" value="1"/>
</dbReference>
<dbReference type="InterPro" id="IPR009003">
    <property type="entry name" value="Peptidase_S1_PA"/>
</dbReference>
<dbReference type="InterPro" id="IPR043504">
    <property type="entry name" value="Peptidase_S1_PA_chymotrypsin"/>
</dbReference>
<keyword evidence="3 6" id="KW-0645">Protease</keyword>
<dbReference type="RefSeq" id="WP_106894014.1">
    <property type="nucleotide sequence ID" value="NZ_CP027860.1"/>
</dbReference>
<dbReference type="Proteomes" id="UP000241074">
    <property type="component" value="Chromosome"/>
</dbReference>
<dbReference type="PANTHER" id="PTHR38469:SF1">
    <property type="entry name" value="PERIPLASMIC PEPTIDASE SUBFAMILY S1B"/>
    <property type="match status" value="1"/>
</dbReference>
<evidence type="ECO:0000313" key="8">
    <source>
        <dbReference type="Proteomes" id="UP000241074"/>
    </source>
</evidence>
<dbReference type="InterPro" id="IPR019500">
    <property type="entry name" value="Pep_S46"/>
</dbReference>
<dbReference type="EC" id="3.4.14.-" evidence="6"/>
<keyword evidence="2 6" id="KW-0031">Aminopeptidase</keyword>
<protein>
    <recommendedName>
        <fullName evidence="6">Dipeptidyl-peptidase</fullName>
        <ecNumber evidence="6">3.4.14.-</ecNumber>
    </recommendedName>
</protein>
<dbReference type="PANTHER" id="PTHR38469">
    <property type="entry name" value="PERIPLASMIC PEPTIDASE SUBFAMILY S1B"/>
    <property type="match status" value="1"/>
</dbReference>
<accession>A0A2P1PZ38</accession>
<keyword evidence="6" id="KW-0720">Serine protease</keyword>
<evidence type="ECO:0000256" key="4">
    <source>
        <dbReference type="ARBA" id="ARBA00022729"/>
    </source>
</evidence>
<reference evidence="7 8" key="2">
    <citation type="submission" date="2018-03" db="EMBL/GenBank/DDBJ databases">
        <authorList>
            <person name="Keele B.F."/>
        </authorList>
    </citation>
    <scope>NUCLEOTIDE SEQUENCE [LARGE SCALE GENOMIC DNA]</scope>
    <source>
        <strain evidence="7 8">D13</strain>
    </source>
</reference>
<feature type="chain" id="PRO_5023096581" description="Dipeptidyl-peptidase" evidence="6">
    <location>
        <begin position="20"/>
        <end position="686"/>
    </location>
</feature>
<proteinExistence type="inferred from homology"/>
<comment type="similarity">
    <text evidence="1 6">Belongs to the peptidase S46 family.</text>
</comment>
<evidence type="ECO:0000256" key="1">
    <source>
        <dbReference type="ARBA" id="ARBA00010491"/>
    </source>
</evidence>
<evidence type="ECO:0000256" key="2">
    <source>
        <dbReference type="ARBA" id="ARBA00022438"/>
    </source>
</evidence>
<reference evidence="7 8" key="1">
    <citation type="submission" date="2018-03" db="EMBL/GenBank/DDBJ databases">
        <title>Ahniella affigens gen. nov., sp. nov., a gammaproteobacterium isolated from sandy soil near a stream.</title>
        <authorList>
            <person name="Ko Y."/>
            <person name="Kim J.-H."/>
        </authorList>
    </citation>
    <scope>NUCLEOTIDE SEQUENCE [LARGE SCALE GENOMIC DNA]</scope>
    <source>
        <strain evidence="7 8">D13</strain>
    </source>
</reference>
<dbReference type="GO" id="GO:0008239">
    <property type="term" value="F:dipeptidyl-peptidase activity"/>
    <property type="evidence" value="ECO:0007669"/>
    <property type="project" value="UniProtKB-UniRule"/>
</dbReference>
<organism evidence="7 8">
    <name type="scientific">Ahniella affigens</name>
    <dbReference type="NCBI Taxonomy" id="2021234"/>
    <lineage>
        <taxon>Bacteria</taxon>
        <taxon>Pseudomonadati</taxon>
        <taxon>Pseudomonadota</taxon>
        <taxon>Gammaproteobacteria</taxon>
        <taxon>Lysobacterales</taxon>
        <taxon>Rhodanobacteraceae</taxon>
        <taxon>Ahniella</taxon>
    </lineage>
</organism>
<evidence type="ECO:0000313" key="7">
    <source>
        <dbReference type="EMBL" id="AVQ00096.1"/>
    </source>
</evidence>
<evidence type="ECO:0000256" key="6">
    <source>
        <dbReference type="RuleBase" id="RU366067"/>
    </source>
</evidence>
<name>A0A2P1PZ38_9GAMM</name>
<keyword evidence="5 6" id="KW-0378">Hydrolase</keyword>
<sequence>MLKNTTLSLLLCLPGFALAAEGMWTLDNLPRADLEQAYQFKPDQKWLDHARLASARLAGGCSGSFVSPEGLVLTNQHCVIGCVSDLSSPEHDYVNNGFLANKRQDEKQCPGAEINRLESVSDVTGRILKVTNGLTGKAYNDAKKAEQSRIESECVAGAANTVRCDLVELYQGGVQHLYRYTRFQDVRLVFAPEYQAGFFGGDPDNFNFPRFNLDMGLLRVYENGKPARIKHYLPIKSAGAEPGELVMTLGHPGSTQRLLTAAQLETLRDVMLPFRLMIGYEYRGLVTQFASESAENARIVRSDLTNIENGLKVRSGQFKALLNTEVLTKKRADEASLQAYVQSDAARAAQFGNPWADIAAAQAIARQSVVRYQMIEGGLGFASTHLNYAKSLMRAADERQKPDGERLREFAEAGLPAVEARLLADVPVYPNYEKLKLGWSLTKLRERLGTDHPFVQQILGKKSPQKLAAEIIEGSHLADPKVRKALWEGGQAAVAASQDPAIMLMREIDPVARRLRAEYETEVESVEKRAAERLAAARFAQKGTTVYPDATFSLRLSHGVVRGFDEDGDTIAPFTDFNGLYRRATADEPFNLAPRWTAAQSKLNLATRFNQVTTNDIIGGNSGSPLLNANGEIVGLAFDGNIHSLGGAYFYDETQNRTVSVHPAAILAALKTVYGADKVVKELTVR</sequence>